<dbReference type="Proteomes" id="UP001476798">
    <property type="component" value="Unassembled WGS sequence"/>
</dbReference>
<accession>A0ABV0MVW0</accession>
<proteinExistence type="predicted"/>
<evidence type="ECO:0000313" key="1">
    <source>
        <dbReference type="EMBL" id="MEQ2163001.1"/>
    </source>
</evidence>
<dbReference type="EMBL" id="JAHRIO010013081">
    <property type="protein sequence ID" value="MEQ2163001.1"/>
    <property type="molecule type" value="Genomic_DNA"/>
</dbReference>
<comment type="caution">
    <text evidence="1">The sequence shown here is derived from an EMBL/GenBank/DDBJ whole genome shotgun (WGS) entry which is preliminary data.</text>
</comment>
<name>A0ABV0MVW0_9TELE</name>
<reference evidence="1 2" key="1">
    <citation type="submission" date="2021-06" db="EMBL/GenBank/DDBJ databases">
        <authorList>
            <person name="Palmer J.M."/>
        </authorList>
    </citation>
    <scope>NUCLEOTIDE SEQUENCE [LARGE SCALE GENOMIC DNA]</scope>
    <source>
        <strain evidence="1 2">GA_2019</strain>
        <tissue evidence="1">Muscle</tissue>
    </source>
</reference>
<gene>
    <name evidence="1" type="ORF">GOODEAATRI_025783</name>
</gene>
<protein>
    <submittedName>
        <fullName evidence="1">Uncharacterized protein</fullName>
    </submittedName>
</protein>
<organism evidence="1 2">
    <name type="scientific">Goodea atripinnis</name>
    <dbReference type="NCBI Taxonomy" id="208336"/>
    <lineage>
        <taxon>Eukaryota</taxon>
        <taxon>Metazoa</taxon>
        <taxon>Chordata</taxon>
        <taxon>Craniata</taxon>
        <taxon>Vertebrata</taxon>
        <taxon>Euteleostomi</taxon>
        <taxon>Actinopterygii</taxon>
        <taxon>Neopterygii</taxon>
        <taxon>Teleostei</taxon>
        <taxon>Neoteleostei</taxon>
        <taxon>Acanthomorphata</taxon>
        <taxon>Ovalentaria</taxon>
        <taxon>Atherinomorphae</taxon>
        <taxon>Cyprinodontiformes</taxon>
        <taxon>Goodeidae</taxon>
        <taxon>Goodea</taxon>
    </lineage>
</organism>
<keyword evidence="2" id="KW-1185">Reference proteome</keyword>
<sequence length="185" mass="21278">MSSKSLRLEGLLPITLIFNSLLRSSVRLRSGPGPLQNITIMSVHKKHVGEHHCRFLNTLGLKQLLDDEGNLLSYQEFLCKFNLPVSPTEYEIISYAIPDDMIQLYQHSTDNTGALPRNVLVIDGVDIYQKKCSNRFMRSLLQDVVLPSGRFCWSSLYGEIDWNLVWLIGEKYCLNYKLKEIPFKI</sequence>
<evidence type="ECO:0000313" key="2">
    <source>
        <dbReference type="Proteomes" id="UP001476798"/>
    </source>
</evidence>